<proteinExistence type="predicted"/>
<evidence type="ECO:0000313" key="2">
    <source>
        <dbReference type="Proteomes" id="UP001178461"/>
    </source>
</evidence>
<reference evidence="1" key="1">
    <citation type="submission" date="2022-12" db="EMBL/GenBank/DDBJ databases">
        <authorList>
            <person name="Alioto T."/>
            <person name="Alioto T."/>
            <person name="Gomez Garrido J."/>
        </authorList>
    </citation>
    <scope>NUCLEOTIDE SEQUENCE</scope>
</reference>
<keyword evidence="2" id="KW-1185">Reference proteome</keyword>
<dbReference type="EMBL" id="OX395142">
    <property type="protein sequence ID" value="CAI5796601.1"/>
    <property type="molecule type" value="Genomic_DNA"/>
</dbReference>
<organism evidence="1 2">
    <name type="scientific">Podarcis lilfordi</name>
    <name type="common">Lilford's wall lizard</name>
    <dbReference type="NCBI Taxonomy" id="74358"/>
    <lineage>
        <taxon>Eukaryota</taxon>
        <taxon>Metazoa</taxon>
        <taxon>Chordata</taxon>
        <taxon>Craniata</taxon>
        <taxon>Vertebrata</taxon>
        <taxon>Euteleostomi</taxon>
        <taxon>Lepidosauria</taxon>
        <taxon>Squamata</taxon>
        <taxon>Bifurcata</taxon>
        <taxon>Unidentata</taxon>
        <taxon>Episquamata</taxon>
        <taxon>Laterata</taxon>
        <taxon>Lacertibaenia</taxon>
        <taxon>Lacertidae</taxon>
        <taxon>Podarcis</taxon>
    </lineage>
</organism>
<name>A0AA35PPJ0_9SAUR</name>
<feature type="non-terminal residue" evidence="1">
    <location>
        <position position="77"/>
    </location>
</feature>
<dbReference type="AlphaFoldDB" id="A0AA35PPJ0"/>
<gene>
    <name evidence="1" type="ORF">PODLI_1B032083</name>
</gene>
<feature type="non-terminal residue" evidence="1">
    <location>
        <position position="1"/>
    </location>
</feature>
<protein>
    <submittedName>
        <fullName evidence="1">Uncharacterized protein</fullName>
    </submittedName>
</protein>
<accession>A0AA35PPJ0</accession>
<sequence>ISPNQQNNESVHKVHLTTCCYKDAFKQADDTGMDLNRTNAIICCICPPHQKENCFGRKNSVQLQSTDRKQDVGFVIW</sequence>
<evidence type="ECO:0000313" key="1">
    <source>
        <dbReference type="EMBL" id="CAI5796601.1"/>
    </source>
</evidence>
<dbReference type="Proteomes" id="UP001178461">
    <property type="component" value="Chromosome 17"/>
</dbReference>